<evidence type="ECO:0000313" key="1">
    <source>
        <dbReference type="EMBL" id="TZG27127.1"/>
    </source>
</evidence>
<dbReference type="RefSeq" id="WP_149521346.1">
    <property type="nucleotide sequence ID" value="NZ_VTOU01000002.1"/>
</dbReference>
<organism evidence="1 2">
    <name type="scientific">Sphingomonas montanisoli</name>
    <dbReference type="NCBI Taxonomy" id="2606412"/>
    <lineage>
        <taxon>Bacteria</taxon>
        <taxon>Pseudomonadati</taxon>
        <taxon>Pseudomonadota</taxon>
        <taxon>Alphaproteobacteria</taxon>
        <taxon>Sphingomonadales</taxon>
        <taxon>Sphingomonadaceae</taxon>
        <taxon>Sphingomonas</taxon>
    </lineage>
</organism>
<comment type="caution">
    <text evidence="1">The sequence shown here is derived from an EMBL/GenBank/DDBJ whole genome shotgun (WGS) entry which is preliminary data.</text>
</comment>
<dbReference type="Proteomes" id="UP000322077">
    <property type="component" value="Unassembled WGS sequence"/>
</dbReference>
<protein>
    <submittedName>
        <fullName evidence="1">Uncharacterized protein</fullName>
    </submittedName>
</protein>
<reference evidence="1 2" key="1">
    <citation type="submission" date="2019-08" db="EMBL/GenBank/DDBJ databases">
        <authorList>
            <person name="Wang G."/>
            <person name="Xu Z."/>
        </authorList>
    </citation>
    <scope>NUCLEOTIDE SEQUENCE [LARGE SCALE GENOMIC DNA]</scope>
    <source>
        <strain evidence="1 2">ZX</strain>
    </source>
</reference>
<dbReference type="EMBL" id="VTOU01000002">
    <property type="protein sequence ID" value="TZG27127.1"/>
    <property type="molecule type" value="Genomic_DNA"/>
</dbReference>
<proteinExistence type="predicted"/>
<dbReference type="AlphaFoldDB" id="A0A5D9C7A3"/>
<gene>
    <name evidence="1" type="ORF">FYJ91_05715</name>
</gene>
<dbReference type="Pfam" id="PF22266">
    <property type="entry name" value="DUF6953"/>
    <property type="match status" value="1"/>
</dbReference>
<dbReference type="InterPro" id="IPR054228">
    <property type="entry name" value="DUF6953"/>
</dbReference>
<sequence length="87" mass="10105">MTAAEVADWMVLQLAERATLYQSTVASHVARENRELVYRNKNGNWALDKTVLAAFRAKTPGDEIVWSRSSQLWRHRRPNDKPGRQQR</sequence>
<evidence type="ECO:0000313" key="2">
    <source>
        <dbReference type="Proteomes" id="UP000322077"/>
    </source>
</evidence>
<accession>A0A5D9C7A3</accession>
<name>A0A5D9C7A3_9SPHN</name>
<keyword evidence="2" id="KW-1185">Reference proteome</keyword>